<dbReference type="InterPro" id="IPR001375">
    <property type="entry name" value="Peptidase_S9_cat"/>
</dbReference>
<dbReference type="GO" id="GO:0006508">
    <property type="term" value="P:proteolysis"/>
    <property type="evidence" value="ECO:0007669"/>
    <property type="project" value="InterPro"/>
</dbReference>
<proteinExistence type="predicted"/>
<protein>
    <submittedName>
        <fullName evidence="4">Cytochrome C</fullName>
    </submittedName>
</protein>
<dbReference type="InterPro" id="IPR002469">
    <property type="entry name" value="Peptidase_S9B_N"/>
</dbReference>
<feature type="compositionally biased region" description="Basic and acidic residues" evidence="1">
    <location>
        <begin position="128"/>
        <end position="138"/>
    </location>
</feature>
<gene>
    <name evidence="4" type="ORF">G1C95_1901</name>
</gene>
<accession>A0A7Y0HTL8</accession>
<dbReference type="PANTHER" id="PTHR11731:SF193">
    <property type="entry name" value="DIPEPTIDYL PEPTIDASE 9"/>
    <property type="match status" value="1"/>
</dbReference>
<feature type="compositionally biased region" description="Polar residues" evidence="1">
    <location>
        <begin position="576"/>
        <end position="599"/>
    </location>
</feature>
<dbReference type="GO" id="GO:0008239">
    <property type="term" value="F:dipeptidyl-peptidase activity"/>
    <property type="evidence" value="ECO:0007669"/>
    <property type="project" value="TreeGrafter"/>
</dbReference>
<dbReference type="InterPro" id="IPR029058">
    <property type="entry name" value="AB_hydrolase_fold"/>
</dbReference>
<dbReference type="SUPFAM" id="SSF82171">
    <property type="entry name" value="DPP6 N-terminal domain-like"/>
    <property type="match status" value="1"/>
</dbReference>
<dbReference type="Gene3D" id="2.140.10.30">
    <property type="entry name" value="Dipeptidylpeptidase IV, N-terminal domain"/>
    <property type="match status" value="1"/>
</dbReference>
<comment type="caution">
    <text evidence="4">The sequence shown here is derived from an EMBL/GenBank/DDBJ whole genome shotgun (WGS) entry which is preliminary data.</text>
</comment>
<dbReference type="SUPFAM" id="SSF53474">
    <property type="entry name" value="alpha/beta-Hydrolases"/>
    <property type="match status" value="1"/>
</dbReference>
<evidence type="ECO:0000256" key="1">
    <source>
        <dbReference type="SAM" id="MobiDB-lite"/>
    </source>
</evidence>
<dbReference type="AlphaFoldDB" id="A0A7Y0HTL8"/>
<feature type="domain" description="Dipeptidylpeptidase IV N-terminal" evidence="3">
    <location>
        <begin position="198"/>
        <end position="381"/>
    </location>
</feature>
<dbReference type="EMBL" id="JAAIII010000006">
    <property type="protein sequence ID" value="NMM94713.1"/>
    <property type="molecule type" value="Genomic_DNA"/>
</dbReference>
<sequence>MSEQHDDKKFVSASESNGQSVPAMASKMTQQTQHDEMSEVAAIAAYPRIKARTLRFGCGAPHAAQAIGDGTRALFLRSDGAEDLVNNLWMSWFDAAGNHHETELVDARNPLGAEQDDKDVAGDEDVPPEERARRERAREGGAGIVSYSVDDAGKRVVYVIGSRLFVSTVDIADGTQDSQGQRPACVEVRTSEILVADLADQSQDDFDPTPVLNPRISPDGRRVAWSTGSLLVVFDLQSHAIDAVMGVTPEHRDVVKVGLAEFAAGEEMDRYEGFWWGPDSRTLLIERFSAEQEPVWYISDPTNPEAAATARRYPRALSSNAQVALYAVRLGENGTHVEAAGRVAWDSDAYEYLAVVNWRQGHNPLLLVQNRRQTDDQVLEVLIAGDDAHWLDADVLDAAVDAEVAVDADQPEASATSWPMIETRVLQEHHNDQWLDLIAGTPAYTPDGRLVCALNDMQSDTNRLTVDARPFTPVGWNVRTVLSVTDQDVLCVIQRDPQLAHDVPAEWGEHADTDQHDARSFDVVSFDYDGHVRPITTTPGVWTATRGESGLVVSGRTMGDRQPTMLHCLCGVQGERGSQSSQPQQTPAGEAMSSETMSSENAAIADSAANDAGSGDWTADTAFDDVTAEYRTSCVSIASYAADPGFTPNTHFVTMPGEHALLAAITMPSAGSEYAKAAQLPVLMLPYGGPGFQQVALAQSYYRDAQWWANQGFVVVTADGRGTTGRGPKWDREIFENMKAVTLADQVEAVHGLAELMKQWPADAPRPNLDKVSMIGWSYGGFLSALAVLDAPNVFKAACAGAPPTDWTLYDTHYTERYLGLDPAVYERNSIIADAPKLVRPLMLIHGFADDNVTIAHSLRLSQALMAAGRPHTFLPLTGITHMTNDETVAENLLVLQRDFLKQALAD</sequence>
<name>A0A7Y0HTL8_9BIFI</name>
<dbReference type="GO" id="GO:0008236">
    <property type="term" value="F:serine-type peptidase activity"/>
    <property type="evidence" value="ECO:0007669"/>
    <property type="project" value="InterPro"/>
</dbReference>
<feature type="region of interest" description="Disordered" evidence="1">
    <location>
        <begin position="1"/>
        <end position="33"/>
    </location>
</feature>
<dbReference type="Gene3D" id="3.40.50.1820">
    <property type="entry name" value="alpha/beta hydrolase"/>
    <property type="match status" value="1"/>
</dbReference>
<evidence type="ECO:0000313" key="4">
    <source>
        <dbReference type="EMBL" id="NMM94713.1"/>
    </source>
</evidence>
<keyword evidence="5" id="KW-1185">Reference proteome</keyword>
<feature type="region of interest" description="Disordered" evidence="1">
    <location>
        <begin position="574"/>
        <end position="599"/>
    </location>
</feature>
<feature type="region of interest" description="Disordered" evidence="1">
    <location>
        <begin position="109"/>
        <end position="138"/>
    </location>
</feature>
<dbReference type="Pfam" id="PF00326">
    <property type="entry name" value="Peptidase_S9"/>
    <property type="match status" value="1"/>
</dbReference>
<feature type="domain" description="Peptidase S9 prolyl oligopeptidase catalytic" evidence="2">
    <location>
        <begin position="702"/>
        <end position="905"/>
    </location>
</feature>
<dbReference type="Pfam" id="PF00930">
    <property type="entry name" value="DPPIV_N"/>
    <property type="match status" value="1"/>
</dbReference>
<dbReference type="Proteomes" id="UP000532194">
    <property type="component" value="Unassembled WGS sequence"/>
</dbReference>
<evidence type="ECO:0000313" key="5">
    <source>
        <dbReference type="Proteomes" id="UP000532194"/>
    </source>
</evidence>
<evidence type="ECO:0000259" key="2">
    <source>
        <dbReference type="Pfam" id="PF00326"/>
    </source>
</evidence>
<feature type="compositionally biased region" description="Basic and acidic residues" evidence="1">
    <location>
        <begin position="1"/>
        <end position="10"/>
    </location>
</feature>
<feature type="compositionally biased region" description="Acidic residues" evidence="1">
    <location>
        <begin position="114"/>
        <end position="127"/>
    </location>
</feature>
<dbReference type="PANTHER" id="PTHR11731">
    <property type="entry name" value="PROTEASE FAMILY S9B,C DIPEPTIDYL-PEPTIDASE IV-RELATED"/>
    <property type="match status" value="1"/>
</dbReference>
<dbReference type="InterPro" id="IPR050278">
    <property type="entry name" value="Serine_Prot_S9B/DPPIV"/>
</dbReference>
<reference evidence="4 5" key="1">
    <citation type="submission" date="2020-02" db="EMBL/GenBank/DDBJ databases">
        <title>Characterization of phylogenetic diversity of novel bifidobacterial species isolated in Czech ZOOs.</title>
        <authorList>
            <person name="Lugli G.A."/>
            <person name="Vera N.B."/>
            <person name="Ventura M."/>
        </authorList>
    </citation>
    <scope>NUCLEOTIDE SEQUENCE [LARGE SCALE GENOMIC DNA]</scope>
    <source>
        <strain evidence="4 5">DSM 109957</strain>
    </source>
</reference>
<organism evidence="4 5">
    <name type="scientific">Bifidobacterium oedipodis</name>
    <dbReference type="NCBI Taxonomy" id="2675322"/>
    <lineage>
        <taxon>Bacteria</taxon>
        <taxon>Bacillati</taxon>
        <taxon>Actinomycetota</taxon>
        <taxon>Actinomycetes</taxon>
        <taxon>Bifidobacteriales</taxon>
        <taxon>Bifidobacteriaceae</taxon>
        <taxon>Bifidobacterium</taxon>
    </lineage>
</organism>
<evidence type="ECO:0000259" key="3">
    <source>
        <dbReference type="Pfam" id="PF00930"/>
    </source>
</evidence>